<gene>
    <name evidence="2" type="ORF">PBOR_06265</name>
</gene>
<keyword evidence="3" id="KW-1185">Reference proteome</keyword>
<evidence type="ECO:0000313" key="2">
    <source>
        <dbReference type="EMBL" id="AIQ56587.1"/>
    </source>
</evidence>
<evidence type="ECO:0000259" key="1">
    <source>
        <dbReference type="PROSITE" id="PS51819"/>
    </source>
</evidence>
<dbReference type="OrthoDB" id="9111355at2"/>
<evidence type="ECO:0000313" key="3">
    <source>
        <dbReference type="Proteomes" id="UP000029518"/>
    </source>
</evidence>
<dbReference type="Proteomes" id="UP000029518">
    <property type="component" value="Chromosome"/>
</dbReference>
<dbReference type="SUPFAM" id="SSF54593">
    <property type="entry name" value="Glyoxalase/Bleomycin resistance protein/Dihydroxybiphenyl dioxygenase"/>
    <property type="match status" value="1"/>
</dbReference>
<sequence>MSVLQWDHTVHYVNDLAQAIGAFRDNGLTASYGGSHKLWGTHNALSYFGLNYIEFLAIEDRELAASLDTPNLVVKDAVNLLPDHEGFSRVAIRTGDIEATASALEKQGLKLSPILDGRRLNAQGQWIEWRMLTIGGHYQGLVYPFVIEWKGSDGQREEELTAAGIIVPHPAGELTVRQAVFSVPDPVAAAAHWGEIFGLGEVPASSPAFPGDSVSLAIGDKVFEFRRGEERQMTQVIVSGDAPGLAGRTLNVAQGEYVFTAE</sequence>
<dbReference type="AlphaFoldDB" id="A0A089L714"/>
<dbReference type="RefSeq" id="WP_042210903.1">
    <property type="nucleotide sequence ID" value="NZ_CP009285.1"/>
</dbReference>
<organism evidence="2 3">
    <name type="scientific">Paenibacillus borealis</name>
    <dbReference type="NCBI Taxonomy" id="160799"/>
    <lineage>
        <taxon>Bacteria</taxon>
        <taxon>Bacillati</taxon>
        <taxon>Bacillota</taxon>
        <taxon>Bacilli</taxon>
        <taxon>Bacillales</taxon>
        <taxon>Paenibacillaceae</taxon>
        <taxon>Paenibacillus</taxon>
    </lineage>
</organism>
<dbReference type="InterPro" id="IPR029068">
    <property type="entry name" value="Glyas_Bleomycin-R_OHBP_Dase"/>
</dbReference>
<name>A0A089L714_PAEBO</name>
<dbReference type="EMBL" id="CP009285">
    <property type="protein sequence ID" value="AIQ56587.1"/>
    <property type="molecule type" value="Genomic_DNA"/>
</dbReference>
<dbReference type="KEGG" id="pbd:PBOR_06265"/>
<dbReference type="Gene3D" id="3.10.180.10">
    <property type="entry name" value="2,3-Dihydroxybiphenyl 1,2-Dioxygenase, domain 1"/>
    <property type="match status" value="1"/>
</dbReference>
<dbReference type="Pfam" id="PF13468">
    <property type="entry name" value="Glyoxalase_3"/>
    <property type="match status" value="1"/>
</dbReference>
<dbReference type="PANTHER" id="PTHR40265:SF1">
    <property type="entry name" value="GLYOXALASE-LIKE DOMAIN-CONTAINING PROTEIN"/>
    <property type="match status" value="1"/>
</dbReference>
<feature type="domain" description="VOC" evidence="1">
    <location>
        <begin position="5"/>
        <end position="144"/>
    </location>
</feature>
<dbReference type="InterPro" id="IPR037523">
    <property type="entry name" value="VOC_core"/>
</dbReference>
<dbReference type="InterPro" id="IPR025870">
    <property type="entry name" value="Glyoxalase-like_dom"/>
</dbReference>
<reference evidence="2" key="1">
    <citation type="submission" date="2014-08" db="EMBL/GenBank/DDBJ databases">
        <title>Comparative genomics of the Paenibacillus odorifer group.</title>
        <authorList>
            <person name="den Bakker H.C."/>
            <person name="Tsai Y.-C.Y.-C."/>
            <person name="Martin N."/>
            <person name="Korlach J."/>
            <person name="Wiedmann M."/>
        </authorList>
    </citation>
    <scope>NUCLEOTIDE SEQUENCE [LARGE SCALE GENOMIC DNA]</scope>
    <source>
        <strain evidence="2">DSM 13188</strain>
    </source>
</reference>
<dbReference type="PROSITE" id="PS51819">
    <property type="entry name" value="VOC"/>
    <property type="match status" value="1"/>
</dbReference>
<dbReference type="HOGENOM" id="CLU_094158_0_0_9"/>
<accession>A0A089L714</accession>
<proteinExistence type="predicted"/>
<protein>
    <recommendedName>
        <fullName evidence="1">VOC domain-containing protein</fullName>
    </recommendedName>
</protein>
<dbReference type="PANTHER" id="PTHR40265">
    <property type="entry name" value="BLL2707 PROTEIN"/>
    <property type="match status" value="1"/>
</dbReference>